<accession>A0A0C2X1I3</accession>
<evidence type="ECO:0000313" key="2">
    <source>
        <dbReference type="Proteomes" id="UP000054097"/>
    </source>
</evidence>
<dbReference type="AlphaFoldDB" id="A0A0C2X1I3"/>
<dbReference type="HOGENOM" id="CLU_039336_0_0_1"/>
<evidence type="ECO:0000313" key="1">
    <source>
        <dbReference type="EMBL" id="KIM32098.1"/>
    </source>
</evidence>
<evidence type="ECO:0008006" key="3">
    <source>
        <dbReference type="Google" id="ProtNLM"/>
    </source>
</evidence>
<proteinExistence type="predicted"/>
<dbReference type="Gene3D" id="1.20.1280.50">
    <property type="match status" value="1"/>
</dbReference>
<organism evidence="1 2">
    <name type="scientific">Serendipita vermifera MAFF 305830</name>
    <dbReference type="NCBI Taxonomy" id="933852"/>
    <lineage>
        <taxon>Eukaryota</taxon>
        <taxon>Fungi</taxon>
        <taxon>Dikarya</taxon>
        <taxon>Basidiomycota</taxon>
        <taxon>Agaricomycotina</taxon>
        <taxon>Agaricomycetes</taxon>
        <taxon>Sebacinales</taxon>
        <taxon>Serendipitaceae</taxon>
        <taxon>Serendipita</taxon>
    </lineage>
</organism>
<dbReference type="OrthoDB" id="2269034at2759"/>
<dbReference type="EMBL" id="KN824280">
    <property type="protein sequence ID" value="KIM32098.1"/>
    <property type="molecule type" value="Genomic_DNA"/>
</dbReference>
<protein>
    <recommendedName>
        <fullName evidence="3">F-box domain-containing protein</fullName>
    </recommendedName>
</protein>
<gene>
    <name evidence="1" type="ORF">M408DRAFT_20449</name>
</gene>
<reference evidence="2" key="2">
    <citation type="submission" date="2015-01" db="EMBL/GenBank/DDBJ databases">
        <title>Evolutionary Origins and Diversification of the Mycorrhizal Mutualists.</title>
        <authorList>
            <consortium name="DOE Joint Genome Institute"/>
            <consortium name="Mycorrhizal Genomics Consortium"/>
            <person name="Kohler A."/>
            <person name="Kuo A."/>
            <person name="Nagy L.G."/>
            <person name="Floudas D."/>
            <person name="Copeland A."/>
            <person name="Barry K.W."/>
            <person name="Cichocki N."/>
            <person name="Veneault-Fourrey C."/>
            <person name="LaButti K."/>
            <person name="Lindquist E.A."/>
            <person name="Lipzen A."/>
            <person name="Lundell T."/>
            <person name="Morin E."/>
            <person name="Murat C."/>
            <person name="Riley R."/>
            <person name="Ohm R."/>
            <person name="Sun H."/>
            <person name="Tunlid A."/>
            <person name="Henrissat B."/>
            <person name="Grigoriev I.V."/>
            <person name="Hibbett D.S."/>
            <person name="Martin F."/>
        </authorList>
    </citation>
    <scope>NUCLEOTIDE SEQUENCE [LARGE SCALE GENOMIC DNA]</scope>
    <source>
        <strain evidence="2">MAFF 305830</strain>
    </source>
</reference>
<keyword evidence="2" id="KW-1185">Reference proteome</keyword>
<sequence>MESPSPKVQGSREVDASTSRITSRAQILYLDILSTIFVNLALEDPLGILYAGAVCHQWRQVALNTPKAWYMIPHSVSSHLKYLKIYLDRSGNAPLHVEMRKVKSTKDTEAEIELLIEQKDRIQCLTIVRQYHLLRYSFPNLQKLVLDAHFLDEMKLLENSGSETVPSFSSTQFPHLRVFELLGDPPDWFNAKIWRSRTMPPLQRLALYLYLPEILPSDPCLTACADSLVSLTIKLPQGRNHSERLNLPRLRHIQIIEPHDGTSYTSFEMDAPSLVSVHHIISNPNITSTTKFTLQSPQTVHFLRTSRISGIHLYPGLRSLWLEHVLDHERWVVPQLAAGMRFCPDLEEIKYLHHDTDSPHVSDALRRAIMAAKSMVKLSICKPNEIVHLPGSVIMTDANCC</sequence>
<dbReference type="Proteomes" id="UP000054097">
    <property type="component" value="Unassembled WGS sequence"/>
</dbReference>
<reference evidence="1 2" key="1">
    <citation type="submission" date="2014-04" db="EMBL/GenBank/DDBJ databases">
        <authorList>
            <consortium name="DOE Joint Genome Institute"/>
            <person name="Kuo A."/>
            <person name="Zuccaro A."/>
            <person name="Kohler A."/>
            <person name="Nagy L.G."/>
            <person name="Floudas D."/>
            <person name="Copeland A."/>
            <person name="Barry K.W."/>
            <person name="Cichocki N."/>
            <person name="Veneault-Fourrey C."/>
            <person name="LaButti K."/>
            <person name="Lindquist E.A."/>
            <person name="Lipzen A."/>
            <person name="Lundell T."/>
            <person name="Morin E."/>
            <person name="Murat C."/>
            <person name="Sun H."/>
            <person name="Tunlid A."/>
            <person name="Henrissat B."/>
            <person name="Grigoriev I.V."/>
            <person name="Hibbett D.S."/>
            <person name="Martin F."/>
            <person name="Nordberg H.P."/>
            <person name="Cantor M.N."/>
            <person name="Hua S.X."/>
        </authorList>
    </citation>
    <scope>NUCLEOTIDE SEQUENCE [LARGE SCALE GENOMIC DNA]</scope>
    <source>
        <strain evidence="1 2">MAFF 305830</strain>
    </source>
</reference>
<name>A0A0C2X1I3_SERVB</name>